<dbReference type="Proteomes" id="UP000593561">
    <property type="component" value="Unassembled WGS sequence"/>
</dbReference>
<dbReference type="AlphaFoldDB" id="A0A7J8SLZ6"/>
<protein>
    <submittedName>
        <fullName evidence="1">Uncharacterized protein</fullName>
    </submittedName>
</protein>
<dbReference type="Gene3D" id="2.60.120.330">
    <property type="entry name" value="B-lactam Antibiotic, Isopenicillin N Synthase, Chain"/>
    <property type="match status" value="1"/>
</dbReference>
<keyword evidence="2" id="KW-1185">Reference proteome</keyword>
<dbReference type="SUPFAM" id="SSF51197">
    <property type="entry name" value="Clavaminate synthase-like"/>
    <property type="match status" value="1"/>
</dbReference>
<sequence length="74" mass="8446">MSIASFYNPESDAVLYPALALVDKEAEKPNVYPKFMFEDYMKVYPSLKFEDKEPRFDAMKTMESIVSLGPIATV</sequence>
<dbReference type="EMBL" id="JABFAC010000010">
    <property type="protein sequence ID" value="MBA0627099.1"/>
    <property type="molecule type" value="Genomic_DNA"/>
</dbReference>
<dbReference type="InterPro" id="IPR027443">
    <property type="entry name" value="IPNS-like_sf"/>
</dbReference>
<reference evidence="1 2" key="1">
    <citation type="journal article" date="2019" name="Genome Biol. Evol.">
        <title>Insights into the evolution of the New World diploid cottons (Gossypium, subgenus Houzingenia) based on genome sequencing.</title>
        <authorList>
            <person name="Grover C.E."/>
            <person name="Arick M.A. 2nd"/>
            <person name="Thrash A."/>
            <person name="Conover J.L."/>
            <person name="Sanders W.S."/>
            <person name="Peterson D.G."/>
            <person name="Frelichowski J.E."/>
            <person name="Scheffler J.A."/>
            <person name="Scheffler B.E."/>
            <person name="Wendel J.F."/>
        </authorList>
    </citation>
    <scope>NUCLEOTIDE SEQUENCE [LARGE SCALE GENOMIC DNA]</scope>
    <source>
        <strain evidence="1">27</strain>
        <tissue evidence="1">Leaf</tissue>
    </source>
</reference>
<accession>A0A7J8SLZ6</accession>
<evidence type="ECO:0000313" key="2">
    <source>
        <dbReference type="Proteomes" id="UP000593561"/>
    </source>
</evidence>
<proteinExistence type="predicted"/>
<evidence type="ECO:0000313" key="1">
    <source>
        <dbReference type="EMBL" id="MBA0627099.1"/>
    </source>
</evidence>
<organism evidence="1 2">
    <name type="scientific">Gossypium davidsonii</name>
    <name type="common">Davidson's cotton</name>
    <name type="synonym">Gossypium klotzschianum subsp. davidsonii</name>
    <dbReference type="NCBI Taxonomy" id="34287"/>
    <lineage>
        <taxon>Eukaryota</taxon>
        <taxon>Viridiplantae</taxon>
        <taxon>Streptophyta</taxon>
        <taxon>Embryophyta</taxon>
        <taxon>Tracheophyta</taxon>
        <taxon>Spermatophyta</taxon>
        <taxon>Magnoliopsida</taxon>
        <taxon>eudicotyledons</taxon>
        <taxon>Gunneridae</taxon>
        <taxon>Pentapetalae</taxon>
        <taxon>rosids</taxon>
        <taxon>malvids</taxon>
        <taxon>Malvales</taxon>
        <taxon>Malvaceae</taxon>
        <taxon>Malvoideae</taxon>
        <taxon>Gossypium</taxon>
    </lineage>
</organism>
<comment type="caution">
    <text evidence="1">The sequence shown here is derived from an EMBL/GenBank/DDBJ whole genome shotgun (WGS) entry which is preliminary data.</text>
</comment>
<name>A0A7J8SLZ6_GOSDV</name>
<gene>
    <name evidence="1" type="ORF">Godav_004648</name>
</gene>